<comment type="function">
    <text evidence="4">Component of the Mediator complex, a coactivator involved in the regulated transcription of nearly all RNA polymerase II-dependent genes. Mediator functions as a bridge to convey information from gene-specific regulatory proteins to the basal RNA polymerase II transcription machinery. Mediator is recruited to promoters by direct interactions with regulatory proteins and serves as a scaffold for the assembly of a functional pre-initiation complex with RNA polymerase II and the general transcription factors.</text>
</comment>
<comment type="caution">
    <text evidence="6">The sequence shown here is derived from an EMBL/GenBank/DDBJ whole genome shotgun (WGS) entry which is preliminary data.</text>
</comment>
<dbReference type="GO" id="GO:0003712">
    <property type="term" value="F:transcription coregulator activity"/>
    <property type="evidence" value="ECO:0007669"/>
    <property type="project" value="InterPro"/>
</dbReference>
<dbReference type="InterPro" id="IPR019404">
    <property type="entry name" value="Mediator_Med11"/>
</dbReference>
<dbReference type="OrthoDB" id="5418434at2759"/>
<dbReference type="GO" id="GO:0006357">
    <property type="term" value="P:regulation of transcription by RNA polymerase II"/>
    <property type="evidence" value="ECO:0007669"/>
    <property type="project" value="InterPro"/>
</dbReference>
<protein>
    <recommendedName>
        <fullName evidence="4">Mediator of RNA polymerase II transcription subunit 11</fullName>
    </recommendedName>
    <alternativeName>
        <fullName evidence="4">Mediator complex subunit 11</fullName>
    </alternativeName>
</protein>
<gene>
    <name evidence="4" type="primary">MED11</name>
    <name evidence="6" type="ORF">E4U60_007513</name>
</gene>
<dbReference type="AlphaFoldDB" id="A0A9P7MFT8"/>
<sequence length="197" mass="21314">MSSNSSPSDIIMDDKGPVTNGHVYQPFTLSENIQQLNQIDESIAQLMSQTATSLNALTIPSSEPTASDINTPTSNPPGQTEAFRFATDSFLTILHSIDVRMKRQIMALEEAGIIDLANEPRKGANGSFKASLKPNGLGTVGGLEVGWLNSRSTKVEREMEEELWQEVKGFLQGIPEKEAHAPTSSTSHMIAVEDEAA</sequence>
<keyword evidence="4" id="KW-0805">Transcription regulation</keyword>
<keyword evidence="4" id="KW-0010">Activator</keyword>
<proteinExistence type="inferred from homology"/>
<dbReference type="Pfam" id="PF10280">
    <property type="entry name" value="Med11"/>
    <property type="match status" value="1"/>
</dbReference>
<name>A0A9P7MFT8_9HYPO</name>
<dbReference type="Proteomes" id="UP000706124">
    <property type="component" value="Unassembled WGS sequence"/>
</dbReference>
<keyword evidence="3 4" id="KW-0539">Nucleus</keyword>
<evidence type="ECO:0000256" key="2">
    <source>
        <dbReference type="ARBA" id="ARBA00008186"/>
    </source>
</evidence>
<evidence type="ECO:0000256" key="1">
    <source>
        <dbReference type="ARBA" id="ARBA00004123"/>
    </source>
</evidence>
<comment type="subunit">
    <text evidence="4">Component of the Mediator complex.</text>
</comment>
<dbReference type="GO" id="GO:0016592">
    <property type="term" value="C:mediator complex"/>
    <property type="evidence" value="ECO:0007669"/>
    <property type="project" value="InterPro"/>
</dbReference>
<keyword evidence="4" id="KW-0804">Transcription</keyword>
<evidence type="ECO:0000256" key="5">
    <source>
        <dbReference type="SAM" id="MobiDB-lite"/>
    </source>
</evidence>
<evidence type="ECO:0000256" key="4">
    <source>
        <dbReference type="RuleBase" id="RU364147"/>
    </source>
</evidence>
<keyword evidence="7" id="KW-1185">Reference proteome</keyword>
<comment type="similarity">
    <text evidence="2 4">Belongs to the Mediator complex subunit 11 family.</text>
</comment>
<reference evidence="6 7" key="1">
    <citation type="journal article" date="2020" name="bioRxiv">
        <title>Whole genome comparisons of ergot fungi reveals the divergence and evolution of species within the genus Claviceps are the result of varying mechanisms driving genome evolution and host range expansion.</title>
        <authorList>
            <person name="Wyka S.A."/>
            <person name="Mondo S.J."/>
            <person name="Liu M."/>
            <person name="Dettman J."/>
            <person name="Nalam V."/>
            <person name="Broders K.D."/>
        </authorList>
    </citation>
    <scope>NUCLEOTIDE SEQUENCE [LARGE SCALE GENOMIC DNA]</scope>
    <source>
        <strain evidence="6 7">CCC 1485</strain>
    </source>
</reference>
<dbReference type="EMBL" id="SRPO01000086">
    <property type="protein sequence ID" value="KAG5942036.1"/>
    <property type="molecule type" value="Genomic_DNA"/>
</dbReference>
<feature type="region of interest" description="Disordered" evidence="5">
    <location>
        <begin position="178"/>
        <end position="197"/>
    </location>
</feature>
<organism evidence="6 7">
    <name type="scientific">Claviceps pazoutovae</name>
    <dbReference type="NCBI Taxonomy" id="1649127"/>
    <lineage>
        <taxon>Eukaryota</taxon>
        <taxon>Fungi</taxon>
        <taxon>Dikarya</taxon>
        <taxon>Ascomycota</taxon>
        <taxon>Pezizomycotina</taxon>
        <taxon>Sordariomycetes</taxon>
        <taxon>Hypocreomycetidae</taxon>
        <taxon>Hypocreales</taxon>
        <taxon>Clavicipitaceae</taxon>
        <taxon>Claviceps</taxon>
    </lineage>
</organism>
<evidence type="ECO:0000256" key="3">
    <source>
        <dbReference type="ARBA" id="ARBA00023242"/>
    </source>
</evidence>
<dbReference type="Gene3D" id="1.10.287.3490">
    <property type="match status" value="1"/>
</dbReference>
<comment type="subcellular location">
    <subcellularLocation>
        <location evidence="1 4">Nucleus</location>
    </subcellularLocation>
</comment>
<evidence type="ECO:0000313" key="7">
    <source>
        <dbReference type="Proteomes" id="UP000706124"/>
    </source>
</evidence>
<evidence type="ECO:0000313" key="6">
    <source>
        <dbReference type="EMBL" id="KAG5942036.1"/>
    </source>
</evidence>
<accession>A0A9P7MFT8</accession>